<dbReference type="InterPro" id="IPR036890">
    <property type="entry name" value="HATPase_C_sf"/>
</dbReference>
<keyword evidence="5" id="KW-0472">Membrane</keyword>
<proteinExistence type="predicted"/>
<name>A0ABY5D8R7_9ACTN</name>
<dbReference type="CDD" id="cd16917">
    <property type="entry name" value="HATPase_UhpB-NarQ-NarX-like"/>
    <property type="match status" value="2"/>
</dbReference>
<evidence type="ECO:0000256" key="4">
    <source>
        <dbReference type="SAM" id="MobiDB-lite"/>
    </source>
</evidence>
<feature type="region of interest" description="Disordered" evidence="4">
    <location>
        <begin position="462"/>
        <end position="515"/>
    </location>
</feature>
<gene>
    <name evidence="7" type="ORF">NE857_32580</name>
</gene>
<evidence type="ECO:0000256" key="1">
    <source>
        <dbReference type="ARBA" id="ARBA00022679"/>
    </source>
</evidence>
<keyword evidence="5" id="KW-1133">Transmembrane helix</keyword>
<feature type="transmembrane region" description="Helical" evidence="5">
    <location>
        <begin position="91"/>
        <end position="115"/>
    </location>
</feature>
<dbReference type="Gene3D" id="1.20.5.1930">
    <property type="match status" value="2"/>
</dbReference>
<organism evidence="7 8">
    <name type="scientific">Nocardiopsis exhalans</name>
    <dbReference type="NCBI Taxonomy" id="163604"/>
    <lineage>
        <taxon>Bacteria</taxon>
        <taxon>Bacillati</taxon>
        <taxon>Actinomycetota</taxon>
        <taxon>Actinomycetes</taxon>
        <taxon>Streptosporangiales</taxon>
        <taxon>Nocardiopsidaceae</taxon>
        <taxon>Nocardiopsis</taxon>
    </lineage>
</organism>
<evidence type="ECO:0000256" key="5">
    <source>
        <dbReference type="SAM" id="Phobius"/>
    </source>
</evidence>
<dbReference type="RefSeq" id="WP_254419054.1">
    <property type="nucleotide sequence ID" value="NZ_BAAAJB010000018.1"/>
</dbReference>
<feature type="transmembrane region" description="Helical" evidence="5">
    <location>
        <begin position="593"/>
        <end position="623"/>
    </location>
</feature>
<feature type="transmembrane region" description="Helical" evidence="5">
    <location>
        <begin position="667"/>
        <end position="691"/>
    </location>
</feature>
<feature type="domain" description="Signal transduction histidine kinase subgroup 3 dimerisation and phosphoacceptor" evidence="6">
    <location>
        <begin position="263"/>
        <end position="328"/>
    </location>
</feature>
<accession>A0ABY5D8R7</accession>
<keyword evidence="2 7" id="KW-0418">Kinase</keyword>
<protein>
    <submittedName>
        <fullName evidence="7">Histidine kinase</fullName>
    </submittedName>
</protein>
<evidence type="ECO:0000256" key="2">
    <source>
        <dbReference type="ARBA" id="ARBA00022777"/>
    </source>
</evidence>
<dbReference type="EMBL" id="CP099837">
    <property type="protein sequence ID" value="USY19908.1"/>
    <property type="molecule type" value="Genomic_DNA"/>
</dbReference>
<dbReference type="PANTHER" id="PTHR24421">
    <property type="entry name" value="NITRATE/NITRITE SENSOR PROTEIN NARX-RELATED"/>
    <property type="match status" value="1"/>
</dbReference>
<dbReference type="Proteomes" id="UP001055940">
    <property type="component" value="Chromosome"/>
</dbReference>
<evidence type="ECO:0000259" key="6">
    <source>
        <dbReference type="Pfam" id="PF07730"/>
    </source>
</evidence>
<evidence type="ECO:0000256" key="3">
    <source>
        <dbReference type="ARBA" id="ARBA00023012"/>
    </source>
</evidence>
<evidence type="ECO:0000313" key="8">
    <source>
        <dbReference type="Proteomes" id="UP001055940"/>
    </source>
</evidence>
<dbReference type="GO" id="GO:0016301">
    <property type="term" value="F:kinase activity"/>
    <property type="evidence" value="ECO:0007669"/>
    <property type="project" value="UniProtKB-KW"/>
</dbReference>
<feature type="transmembrane region" description="Helical" evidence="5">
    <location>
        <begin position="635"/>
        <end position="655"/>
    </location>
</feature>
<feature type="transmembrane region" description="Helical" evidence="5">
    <location>
        <begin position="217"/>
        <end position="242"/>
    </location>
</feature>
<sequence length="907" mass="96563">MDQGGEADVVEHGERSAVAAPTVPGSGADGGAGAAEALTPSVMSAGLARRIRRARWFCLWSMAFFALLVPFLGVLGALMDLAAATSVLDGQPAYVLVLAVVRCLALSVASILCGLALARMVRERMDGRQIPDQRLYRLASALFLVLGLFLWHTPHVFSMCALVWALATFLVPRRQLLWVTLVLLALPWLSALISPMRSPLFPAGGDGIHEPLFAPNLLGHAAIMFFWAVLLWTSCLYTVWLWDAIRQVTDGQQARAQLAVDGERLRFTNDMRELLGHRLDALRLGAGRAGGLVRDDPEAARAEIGQVHELARTTLRQVRSVVRGYRDIDLGAEVSSVRAVLEANGTATSVTGLGRLDLPADTAALAAWVVREGGTNVLRHSRAHRCRISFSVAVDPGAERRELVVEVANDRAREGERDGAESSSGLAGLAERISGGGGTLAAARTNDGGFLLRAALPLPGGPYPPGDRVNESGSAPLAVSGPSGGGAPVPDAPAVTPEPSPGEVPGEAGDPGLAADLTGDRRVRIARRIIMGLIGFTGLILVLLALMDIVFSADLGMPLWPSVVGTVLAVVVAVLLVRLLRERMDGNREPSPRLLWVSVALLLSSAVFLNTPVAALMMIGSWWGTGILFTSRRSGALISALLLLAPLPLLPTFHLQDPVEFSPLAYGLLWLFAVFVALLFVFSTFGTIWLWDISREAVAGQRARAQLAVTQERLRFARDMHDLLGHSLSALAVKSQLAGRLVERAPDRAVTEIAEVQALARQALQQVRSAVSGYREVDLEGEVEAITAVLDSGGTRTVVTGLDGLELPPKVAALAAWVVREGGTNVMRHSDADECQISFTLTRQDGERRRQLVVEVHNDGARGEGPGGSSDGNGLAGLAERVAMSDGTLSRARTKDGGFLLRAIIPL</sequence>
<dbReference type="Gene3D" id="3.30.565.10">
    <property type="entry name" value="Histidine kinase-like ATPase, C-terminal domain"/>
    <property type="match status" value="2"/>
</dbReference>
<keyword evidence="1" id="KW-0808">Transferase</keyword>
<keyword evidence="3" id="KW-0902">Two-component regulatory system</keyword>
<evidence type="ECO:0000313" key="7">
    <source>
        <dbReference type="EMBL" id="USY19908.1"/>
    </source>
</evidence>
<keyword evidence="5" id="KW-0812">Transmembrane</keyword>
<feature type="transmembrane region" description="Helical" evidence="5">
    <location>
        <begin position="559"/>
        <end position="581"/>
    </location>
</feature>
<feature type="transmembrane region" description="Helical" evidence="5">
    <location>
        <begin position="135"/>
        <end position="150"/>
    </location>
</feature>
<dbReference type="Pfam" id="PF07730">
    <property type="entry name" value="HisKA_3"/>
    <property type="match status" value="2"/>
</dbReference>
<feature type="domain" description="Signal transduction histidine kinase subgroup 3 dimerisation and phosphoacceptor" evidence="6">
    <location>
        <begin position="712"/>
        <end position="779"/>
    </location>
</feature>
<dbReference type="InterPro" id="IPR011712">
    <property type="entry name" value="Sig_transdc_His_kin_sub3_dim/P"/>
</dbReference>
<feature type="transmembrane region" description="Helical" evidence="5">
    <location>
        <begin position="156"/>
        <end position="171"/>
    </location>
</feature>
<reference evidence="7" key="1">
    <citation type="submission" date="2022-06" db="EMBL/GenBank/DDBJ databases">
        <authorList>
            <person name="Ping M."/>
        </authorList>
    </citation>
    <scope>NUCLEOTIDE SEQUENCE</scope>
    <source>
        <strain evidence="7">JCM11759T</strain>
    </source>
</reference>
<dbReference type="PANTHER" id="PTHR24421:SF63">
    <property type="entry name" value="SENSOR HISTIDINE KINASE DESK"/>
    <property type="match status" value="1"/>
</dbReference>
<feature type="transmembrane region" description="Helical" evidence="5">
    <location>
        <begin position="529"/>
        <end position="553"/>
    </location>
</feature>
<dbReference type="InterPro" id="IPR050482">
    <property type="entry name" value="Sensor_HK_TwoCompSys"/>
</dbReference>
<keyword evidence="8" id="KW-1185">Reference proteome</keyword>
<feature type="compositionally biased region" description="Low complexity" evidence="4">
    <location>
        <begin position="472"/>
        <end position="481"/>
    </location>
</feature>
<feature type="transmembrane region" description="Helical" evidence="5">
    <location>
        <begin position="57"/>
        <end position="79"/>
    </location>
</feature>
<feature type="transmembrane region" description="Helical" evidence="5">
    <location>
        <begin position="176"/>
        <end position="197"/>
    </location>
</feature>